<reference evidence="1 2" key="1">
    <citation type="journal article" date="2021" name="BMC Genomics">
        <title>Datura genome reveals duplications of psychoactive alkaloid biosynthetic genes and high mutation rate following tissue culture.</title>
        <authorList>
            <person name="Rajewski A."/>
            <person name="Carter-House D."/>
            <person name="Stajich J."/>
            <person name="Litt A."/>
        </authorList>
    </citation>
    <scope>NUCLEOTIDE SEQUENCE [LARGE SCALE GENOMIC DNA]</scope>
    <source>
        <strain evidence="1">AR-01</strain>
    </source>
</reference>
<evidence type="ECO:0000313" key="1">
    <source>
        <dbReference type="EMBL" id="MCE2056191.1"/>
    </source>
</evidence>
<feature type="non-terminal residue" evidence="1">
    <location>
        <position position="89"/>
    </location>
</feature>
<keyword evidence="2" id="KW-1185">Reference proteome</keyword>
<name>A0ABS8W5R2_DATST</name>
<evidence type="ECO:0000313" key="2">
    <source>
        <dbReference type="Proteomes" id="UP000823775"/>
    </source>
</evidence>
<gene>
    <name evidence="1" type="ORF">HAX54_044202</name>
</gene>
<accession>A0ABS8W5R2</accession>
<protein>
    <submittedName>
        <fullName evidence="1">Uncharacterized protein</fullName>
    </submittedName>
</protein>
<dbReference type="EMBL" id="JACEIK010006714">
    <property type="protein sequence ID" value="MCE2056191.1"/>
    <property type="molecule type" value="Genomic_DNA"/>
</dbReference>
<comment type="caution">
    <text evidence="1">The sequence shown here is derived from an EMBL/GenBank/DDBJ whole genome shotgun (WGS) entry which is preliminary data.</text>
</comment>
<sequence>MDYGMRNEIKWHLESNRGHEEALACSTTCHRTMIQSWNLEGYKTVRLRNGNVPQRRISTIAIVPRWASLNDRHRATEMDWRVQQCSMLG</sequence>
<organism evidence="1 2">
    <name type="scientific">Datura stramonium</name>
    <name type="common">Jimsonweed</name>
    <name type="synonym">Common thornapple</name>
    <dbReference type="NCBI Taxonomy" id="4076"/>
    <lineage>
        <taxon>Eukaryota</taxon>
        <taxon>Viridiplantae</taxon>
        <taxon>Streptophyta</taxon>
        <taxon>Embryophyta</taxon>
        <taxon>Tracheophyta</taxon>
        <taxon>Spermatophyta</taxon>
        <taxon>Magnoliopsida</taxon>
        <taxon>eudicotyledons</taxon>
        <taxon>Gunneridae</taxon>
        <taxon>Pentapetalae</taxon>
        <taxon>asterids</taxon>
        <taxon>lamiids</taxon>
        <taxon>Solanales</taxon>
        <taxon>Solanaceae</taxon>
        <taxon>Solanoideae</taxon>
        <taxon>Datureae</taxon>
        <taxon>Datura</taxon>
    </lineage>
</organism>
<proteinExistence type="predicted"/>
<dbReference type="Proteomes" id="UP000823775">
    <property type="component" value="Unassembled WGS sequence"/>
</dbReference>